<name>A0ABS1BSF5_9NEIS</name>
<evidence type="ECO:0008006" key="3">
    <source>
        <dbReference type="Google" id="ProtNLM"/>
    </source>
</evidence>
<comment type="caution">
    <text evidence="1">The sequence shown here is derived from an EMBL/GenBank/DDBJ whole genome shotgun (WGS) entry which is preliminary data.</text>
</comment>
<dbReference type="EMBL" id="JAEHNZ010000002">
    <property type="protein sequence ID" value="MBK0396210.1"/>
    <property type="molecule type" value="Genomic_DNA"/>
</dbReference>
<protein>
    <recommendedName>
        <fullName evidence="3">DUF3261 domain-containing protein</fullName>
    </recommendedName>
</protein>
<dbReference type="RefSeq" id="WP_200522364.1">
    <property type="nucleotide sequence ID" value="NZ_JAEHNZ010000002.1"/>
</dbReference>
<evidence type="ECO:0000313" key="1">
    <source>
        <dbReference type="EMBL" id="MBK0396210.1"/>
    </source>
</evidence>
<proteinExistence type="predicted"/>
<accession>A0ABS1BSF5</accession>
<organism evidence="1 2">
    <name type="scientific">Kingella bonacorsii</name>
    <dbReference type="NCBI Taxonomy" id="2796361"/>
    <lineage>
        <taxon>Bacteria</taxon>
        <taxon>Pseudomonadati</taxon>
        <taxon>Pseudomonadota</taxon>
        <taxon>Betaproteobacteria</taxon>
        <taxon>Neisseriales</taxon>
        <taxon>Neisseriaceae</taxon>
        <taxon>Kingella</taxon>
    </lineage>
</organism>
<sequence>MRRQLARRIGFGRGGWQRSSRRQPENSDWFAQRCHWRIKSVFRLPHGNRQPENVCYVSRKIWLIMPHPAIPLSGCLLFTGQTMFPKILLPFALIAASIASACTITPNSIADIQLGQTPAQVQRALPQAQIRSEADAETGEITLITLPQEIEVFALLNDSTQQITWLETPSPACRTAHGIRPRMALRDAEKTLGKVRDIELSAVEMRQFARFTQQPKWLNIRVRGGDFGNMPSAHFRLPLHSKKFRRDARIESLFITR</sequence>
<gene>
    <name evidence="1" type="ORF">JDW22_06365</name>
</gene>
<keyword evidence="2" id="KW-1185">Reference proteome</keyword>
<evidence type="ECO:0000313" key="2">
    <source>
        <dbReference type="Proteomes" id="UP000614058"/>
    </source>
</evidence>
<dbReference type="Proteomes" id="UP000614058">
    <property type="component" value="Unassembled WGS sequence"/>
</dbReference>
<reference evidence="1 2" key="1">
    <citation type="journal article" date="2021" name="Pathogens">
        <title>Isolation and Characterization of Kingella bonacorsii sp. nov., A Novel Kingella Species Detected in a Stable Periodontitis Subject.</title>
        <authorList>
            <person name="Antezack A."/>
            <person name="Boxberger M."/>
            <person name="Rolland C."/>
            <person name="Monnet-Corti V."/>
            <person name="La Scola B."/>
        </authorList>
    </citation>
    <scope>NUCLEOTIDE SEQUENCE [LARGE SCALE GENOMIC DNA]</scope>
    <source>
        <strain evidence="1 2">Marseille-Q4569</strain>
    </source>
</reference>